<feature type="compositionally biased region" description="Pro residues" evidence="1">
    <location>
        <begin position="45"/>
        <end position="58"/>
    </location>
</feature>
<sequence length="153" mass="15991">MVLGPLSPPWIEAVPPWNAPISPPVDTALSPSGDVTLSPPGEAVLPPPPGVIAPPPEIGVPAETTARGRRPPHAGPPGRSPSPPRERPAPPDRAQALPTPRVSPQAPPPHRPSPSRSAVAPPPARGRGLPNPCATMHDFRRQPCEQALDRLTR</sequence>
<organism evidence="2 3">
    <name type="scientific">Nonomuraea thailandensis</name>
    <dbReference type="NCBI Taxonomy" id="1188745"/>
    <lineage>
        <taxon>Bacteria</taxon>
        <taxon>Bacillati</taxon>
        <taxon>Actinomycetota</taxon>
        <taxon>Actinomycetes</taxon>
        <taxon>Streptosporangiales</taxon>
        <taxon>Streptosporangiaceae</taxon>
        <taxon>Nonomuraea</taxon>
    </lineage>
</organism>
<dbReference type="Proteomes" id="UP001139648">
    <property type="component" value="Unassembled WGS sequence"/>
</dbReference>
<name>A0A9X2GKF6_9ACTN</name>
<feature type="region of interest" description="Disordered" evidence="1">
    <location>
        <begin position="1"/>
        <end position="153"/>
    </location>
</feature>
<gene>
    <name evidence="2" type="ORF">HD597_007844</name>
</gene>
<proteinExistence type="predicted"/>
<reference evidence="2" key="1">
    <citation type="submission" date="2022-06" db="EMBL/GenBank/DDBJ databases">
        <title>Sequencing the genomes of 1000 actinobacteria strains.</title>
        <authorList>
            <person name="Klenk H.-P."/>
        </authorList>
    </citation>
    <scope>NUCLEOTIDE SEQUENCE</scope>
    <source>
        <strain evidence="2">DSM 46694</strain>
    </source>
</reference>
<evidence type="ECO:0000313" key="2">
    <source>
        <dbReference type="EMBL" id="MCP2360824.1"/>
    </source>
</evidence>
<dbReference type="EMBL" id="JAMZEB010000002">
    <property type="protein sequence ID" value="MCP2360824.1"/>
    <property type="molecule type" value="Genomic_DNA"/>
</dbReference>
<evidence type="ECO:0000313" key="3">
    <source>
        <dbReference type="Proteomes" id="UP001139648"/>
    </source>
</evidence>
<keyword evidence="3" id="KW-1185">Reference proteome</keyword>
<comment type="caution">
    <text evidence="2">The sequence shown here is derived from an EMBL/GenBank/DDBJ whole genome shotgun (WGS) entry which is preliminary data.</text>
</comment>
<feature type="compositionally biased region" description="Basic and acidic residues" evidence="1">
    <location>
        <begin position="137"/>
        <end position="153"/>
    </location>
</feature>
<accession>A0A9X2GKF6</accession>
<protein>
    <submittedName>
        <fullName evidence="2">Uncharacterized protein</fullName>
    </submittedName>
</protein>
<evidence type="ECO:0000256" key="1">
    <source>
        <dbReference type="SAM" id="MobiDB-lite"/>
    </source>
</evidence>
<dbReference type="AlphaFoldDB" id="A0A9X2GKF6"/>
<feature type="compositionally biased region" description="Pro residues" evidence="1">
    <location>
        <begin position="73"/>
        <end position="83"/>
    </location>
</feature>